<dbReference type="EMBL" id="QYBA01000229">
    <property type="protein sequence ID" value="TKY91273.1"/>
    <property type="molecule type" value="Genomic_DNA"/>
</dbReference>
<dbReference type="Proteomes" id="UP000315423">
    <property type="component" value="Unassembled WGS sequence"/>
</dbReference>
<evidence type="ECO:0000313" key="1">
    <source>
        <dbReference type="EMBL" id="TKY91273.1"/>
    </source>
</evidence>
<name>A0AC61S9Q4_9EURY</name>
<gene>
    <name evidence="1" type="ORF">C5S46_06725</name>
</gene>
<accession>A0AC61S9Q4</accession>
<sequence length="167" mass="17750">MTILALVFCIGAGLYFANGKPIAAGILLMIGGFFDILDGAVARENGRVTVFGGVLDSVSDRYADAAVFIGIMWGGYSAILPYIENDWVVSAVALVGSLLVSYSRARAEAAGTGKLAIGVAERAERMILIILGAFTGLLNWAVLIVAVISHLTVLQRMIATYRILQKR</sequence>
<protein>
    <submittedName>
        <fullName evidence="1">CDP-alcohol phosphatidyltransferase family protein</fullName>
    </submittedName>
</protein>
<reference evidence="1" key="1">
    <citation type="submission" date="2018-09" db="EMBL/GenBank/DDBJ databases">
        <title>A genomic encyclopedia of anaerobic methanotrophic archaea.</title>
        <authorList>
            <person name="Skennerton C.T."/>
            <person name="Chadwick G.L."/>
            <person name="Laso-Perez R."/>
            <person name="Leu A.O."/>
            <person name="Speth D.R."/>
            <person name="Yu H."/>
            <person name="Morgan-Lang C."/>
            <person name="Hatzenpichler R."/>
            <person name="Goudeau D."/>
            <person name="Malmstrom R."/>
            <person name="Woyke T."/>
            <person name="Hallam S."/>
            <person name="Tyson G.W."/>
            <person name="Wegener G."/>
            <person name="Boetius A."/>
            <person name="Orphan V.J."/>
        </authorList>
    </citation>
    <scope>NUCLEOTIDE SEQUENCE</scope>
    <source>
        <strain evidence="1">CONS3730D10UFb2</strain>
    </source>
</reference>
<organism evidence="1 2">
    <name type="scientific">Candidatus Methanomarinus sp</name>
    <dbReference type="NCBI Taxonomy" id="3386244"/>
    <lineage>
        <taxon>Archaea</taxon>
        <taxon>Methanobacteriati</taxon>
        <taxon>Methanobacteriota</taxon>
        <taxon>Stenosarchaea group</taxon>
        <taxon>Methanomicrobia</taxon>
        <taxon>Methanosarcinales</taxon>
        <taxon>ANME-2 cluster</taxon>
        <taxon>Candidatus Methanocomedenaceae</taxon>
        <taxon>Candidatus Methanomarinus</taxon>
    </lineage>
</organism>
<evidence type="ECO:0000313" key="2">
    <source>
        <dbReference type="Proteomes" id="UP000315423"/>
    </source>
</evidence>
<comment type="caution">
    <text evidence="1">The sequence shown here is derived from an EMBL/GenBank/DDBJ whole genome shotgun (WGS) entry which is preliminary data.</text>
</comment>
<proteinExistence type="predicted"/>